<evidence type="ECO:0000256" key="2">
    <source>
        <dbReference type="SAM" id="SignalP"/>
    </source>
</evidence>
<evidence type="ECO:0008006" key="5">
    <source>
        <dbReference type="Google" id="ProtNLM"/>
    </source>
</evidence>
<sequence length="160" mass="16590">MDRRSFITSGLVLTLWTGTAWAQSGTDAITRQLKAQGYTSVEVSRTLLGRARIVAKRPGEQREIIVNPRTGEILRDYWQGNRNNGGGLLNRSTENETETENEAEADDGSGQGRGRGRGRGGDDSSSGSGSDGDDGGDDGGNSGHGGGDDGDSGSGGDGDD</sequence>
<comment type="caution">
    <text evidence="3">The sequence shown here is derived from an EMBL/GenBank/DDBJ whole genome shotgun (WGS) entry which is preliminary data.</text>
</comment>
<organism evidence="3 4">
    <name type="scientific">Ruegeria alba</name>
    <dbReference type="NCBI Taxonomy" id="2916756"/>
    <lineage>
        <taxon>Bacteria</taxon>
        <taxon>Pseudomonadati</taxon>
        <taxon>Pseudomonadota</taxon>
        <taxon>Alphaproteobacteria</taxon>
        <taxon>Rhodobacterales</taxon>
        <taxon>Roseobacteraceae</taxon>
        <taxon>Ruegeria</taxon>
    </lineage>
</organism>
<evidence type="ECO:0000313" key="3">
    <source>
        <dbReference type="EMBL" id="MCG6559486.1"/>
    </source>
</evidence>
<evidence type="ECO:0000256" key="1">
    <source>
        <dbReference type="SAM" id="MobiDB-lite"/>
    </source>
</evidence>
<dbReference type="EMBL" id="JAKOEM010000014">
    <property type="protein sequence ID" value="MCG6559486.1"/>
    <property type="molecule type" value="Genomic_DNA"/>
</dbReference>
<accession>A0ABS9NZ43</accession>
<dbReference type="RefSeq" id="WP_234140037.1">
    <property type="nucleotide sequence ID" value="NZ_JAKOEM010000014.1"/>
</dbReference>
<reference evidence="3" key="1">
    <citation type="submission" date="2022-02" db="EMBL/GenBank/DDBJ databases">
        <title>The genome sequence of Ruegeria sp. 1NDH52C.</title>
        <authorList>
            <person name="Du J."/>
        </authorList>
    </citation>
    <scope>NUCLEOTIDE SEQUENCE</scope>
    <source>
        <strain evidence="3">1NDH52C</strain>
    </source>
</reference>
<feature type="chain" id="PRO_5046152231" description="Peptidase propeptide and YPEB domain-containing protein" evidence="2">
    <location>
        <begin position="23"/>
        <end position="160"/>
    </location>
</feature>
<feature type="signal peptide" evidence="2">
    <location>
        <begin position="1"/>
        <end position="22"/>
    </location>
</feature>
<dbReference type="Proteomes" id="UP001165279">
    <property type="component" value="Unassembled WGS sequence"/>
</dbReference>
<protein>
    <recommendedName>
        <fullName evidence="5">Peptidase propeptide and YPEB domain-containing protein</fullName>
    </recommendedName>
</protein>
<gene>
    <name evidence="3" type="ORF">MB818_14845</name>
</gene>
<keyword evidence="4" id="KW-1185">Reference proteome</keyword>
<keyword evidence="2" id="KW-0732">Signal</keyword>
<feature type="region of interest" description="Disordered" evidence="1">
    <location>
        <begin position="69"/>
        <end position="160"/>
    </location>
</feature>
<evidence type="ECO:0000313" key="4">
    <source>
        <dbReference type="Proteomes" id="UP001165279"/>
    </source>
</evidence>
<name>A0ABS9NZ43_9RHOB</name>
<proteinExistence type="predicted"/>
<feature type="compositionally biased region" description="Acidic residues" evidence="1">
    <location>
        <begin position="95"/>
        <end position="107"/>
    </location>
</feature>